<organism evidence="1">
    <name type="scientific">Spodoptera frugiperda granulovirus</name>
    <dbReference type="NCBI Taxonomy" id="307454"/>
    <lineage>
        <taxon>Viruses</taxon>
        <taxon>Viruses incertae sedis</taxon>
        <taxon>Naldaviricetes</taxon>
        <taxon>Lefavirales</taxon>
        <taxon>Baculoviridae</taxon>
        <taxon>Betabaculovirus</taxon>
        <taxon>Betabaculovirus spofrugiperdae</taxon>
    </lineage>
</organism>
<name>A0A346QW12_9BBAC</name>
<dbReference type="EMBL" id="MH170055">
    <property type="protein sequence ID" value="AXS01112.1"/>
    <property type="molecule type" value="Genomic_DNA"/>
</dbReference>
<evidence type="ECO:0000313" key="1">
    <source>
        <dbReference type="EMBL" id="AXS01112.1"/>
    </source>
</evidence>
<protein>
    <submittedName>
        <fullName evidence="1">ORF092</fullName>
    </submittedName>
</protein>
<sequence>MLFFISIDIKMSKVVYYQANNFKINDKLILLSQHLMQDDETKTKMVMDDLVNNGYSLCVVADRKVEEEMIDRVTKKKYKIDKTNQYRQKMRRSLIRWGYPVKFASIDHFKGLSFDVDTDDYDRIDYKGPVEDVLVTLHDGRQSVKKLPEFICNDYIRNYYNIIKKQ</sequence>
<accession>A0A346QW12</accession>
<reference evidence="1" key="1">
    <citation type="journal article" date="2018" name="PLoS ONE">
        <title>Genomic analysis of an Argentinean isolate of Spodoptera frugiperda granulovirus reveals that various baculoviruses code for Lef-7 proteins with three F-box domains.</title>
        <authorList>
            <person name="Ferrelli M.L."/>
            <person name="Pidre M.L."/>
            <person name="Ghiringhelli P.D."/>
            <person name="Torres S."/>
            <person name="Fabre M.L."/>
            <person name="Masson T."/>
            <person name="Cedola M.T."/>
            <person name="Sciocco-Cap A."/>
            <person name="Romanowski V."/>
        </authorList>
    </citation>
    <scope>NUCLEOTIDE SEQUENCE</scope>
    <source>
        <strain evidence="1">ARG</strain>
    </source>
</reference>
<proteinExistence type="predicted"/>